<evidence type="ECO:0000259" key="1">
    <source>
        <dbReference type="PROSITE" id="PS50191"/>
    </source>
</evidence>
<dbReference type="GeneID" id="63708323"/>
<dbReference type="InterPro" id="IPR001251">
    <property type="entry name" value="CRAL-TRIO_dom"/>
</dbReference>
<dbReference type="OMA" id="QFRREKD"/>
<keyword evidence="3" id="KW-1185">Reference proteome</keyword>
<dbReference type="PANTHER" id="PTHR45657">
    <property type="entry name" value="CRAL-TRIO DOMAIN-CONTAINING PROTEIN YKL091C-RELATED"/>
    <property type="match status" value="1"/>
</dbReference>
<dbReference type="Pfam" id="PF00650">
    <property type="entry name" value="CRAL_TRIO"/>
    <property type="match status" value="1"/>
</dbReference>
<evidence type="ECO:0000313" key="2">
    <source>
        <dbReference type="EMBL" id="KXG46454.1"/>
    </source>
</evidence>
<dbReference type="OrthoDB" id="30289at2759"/>
<dbReference type="InterPro" id="IPR036273">
    <property type="entry name" value="CRAL/TRIO_N_dom_sf"/>
</dbReference>
<sequence length="352" mass="39956">MEAGQSTIGIPPEGEASFKAFTQSARDKGLLTRPDSLESRDLCDGLSDPPTLVRFLVARRFDPDGALKQFQEASEFREEKHILRLYDLVDIADFEQARQIYPHWIGRRDKKGLPICMLDLARLDKDALARWETTRKNSRWMYSQSGKVEPPIPDMLQLASVYHDNLIRFILPLCSMMTDRPNPAIPVTNSIYVVDASNLGLKQAWGLRFFAQEISWLLSTCYPETIQRVFVCNAPSYYSTVWKYLKGWVDPYTAEKIVVLLESEVLPTLREYMDDANIPTKFGGKFQFTHGMLPDLDGNIQQLLKSDSSRFLPPGPLKWVQDSDGRRTALAVGSKAGSERSDKIATVDWLGQ</sequence>
<comment type="caution">
    <text evidence="2">The sequence shown here is derived from an EMBL/GenBank/DDBJ whole genome shotgun (WGS) entry which is preliminary data.</text>
</comment>
<evidence type="ECO:0000313" key="3">
    <source>
        <dbReference type="Proteomes" id="UP000070168"/>
    </source>
</evidence>
<dbReference type="SUPFAM" id="SSF46938">
    <property type="entry name" value="CRAL/TRIO N-terminal domain"/>
    <property type="match status" value="1"/>
</dbReference>
<dbReference type="PANTHER" id="PTHR45657:SF20">
    <property type="entry name" value="CRAL_TRIO DOMAIN PROTEIN (AFU_ORTHOLOGUE AFUA_5G00680)"/>
    <property type="match status" value="1"/>
</dbReference>
<dbReference type="Proteomes" id="UP000070168">
    <property type="component" value="Unassembled WGS sequence"/>
</dbReference>
<protein>
    <recommendedName>
        <fullName evidence="1">CRAL-TRIO domain-containing protein</fullName>
    </recommendedName>
</protein>
<dbReference type="PROSITE" id="PS50191">
    <property type="entry name" value="CRAL_TRIO"/>
    <property type="match status" value="1"/>
</dbReference>
<dbReference type="InterPro" id="IPR051026">
    <property type="entry name" value="PI/PC_transfer"/>
</dbReference>
<organism evidence="2 3">
    <name type="scientific">Penicillium patulum</name>
    <name type="common">Penicillium griseofulvum</name>
    <dbReference type="NCBI Taxonomy" id="5078"/>
    <lineage>
        <taxon>Eukaryota</taxon>
        <taxon>Fungi</taxon>
        <taxon>Dikarya</taxon>
        <taxon>Ascomycota</taxon>
        <taxon>Pezizomycotina</taxon>
        <taxon>Eurotiomycetes</taxon>
        <taxon>Eurotiomycetidae</taxon>
        <taxon>Eurotiales</taxon>
        <taxon>Aspergillaceae</taxon>
        <taxon>Penicillium</taxon>
    </lineage>
</organism>
<dbReference type="CDD" id="cd00170">
    <property type="entry name" value="SEC14"/>
    <property type="match status" value="1"/>
</dbReference>
<reference evidence="2 3" key="1">
    <citation type="journal article" date="2016" name="BMC Genomics">
        <title>Genome sequencing and secondary metabolism of the postharvest pathogen Penicillium griseofulvum.</title>
        <authorList>
            <person name="Banani H."/>
            <person name="Marcet-Houben M."/>
            <person name="Ballester A.R."/>
            <person name="Abbruscato P."/>
            <person name="Gonzalez-Candelas L."/>
            <person name="Gabaldon T."/>
            <person name="Spadaro D."/>
        </authorList>
    </citation>
    <scope>NUCLEOTIDE SEQUENCE [LARGE SCALE GENOMIC DNA]</scope>
    <source>
        <strain evidence="2 3">PG3</strain>
    </source>
</reference>
<dbReference type="SMART" id="SM01100">
    <property type="entry name" value="CRAL_TRIO_N"/>
    <property type="match status" value="1"/>
</dbReference>
<gene>
    <name evidence="2" type="ORF">PGRI_053100</name>
</gene>
<dbReference type="EMBL" id="LHQR01000069">
    <property type="protein sequence ID" value="KXG46454.1"/>
    <property type="molecule type" value="Genomic_DNA"/>
</dbReference>
<dbReference type="SUPFAM" id="SSF52087">
    <property type="entry name" value="CRAL/TRIO domain"/>
    <property type="match status" value="1"/>
</dbReference>
<proteinExistence type="predicted"/>
<accession>A0A135LBX3</accession>
<dbReference type="SMART" id="SM00516">
    <property type="entry name" value="SEC14"/>
    <property type="match status" value="1"/>
</dbReference>
<name>A0A135LBX3_PENPA</name>
<dbReference type="InterPro" id="IPR036865">
    <property type="entry name" value="CRAL-TRIO_dom_sf"/>
</dbReference>
<dbReference type="Gene3D" id="1.10.8.20">
    <property type="entry name" value="N-terminal domain of phosphatidylinositol transfer protein sec14p"/>
    <property type="match status" value="1"/>
</dbReference>
<feature type="domain" description="CRAL-TRIO" evidence="1">
    <location>
        <begin position="93"/>
        <end position="290"/>
    </location>
</feature>
<dbReference type="InterPro" id="IPR011074">
    <property type="entry name" value="CRAL/TRIO_N_dom"/>
</dbReference>
<dbReference type="STRING" id="5078.A0A135LBX3"/>
<dbReference type="RefSeq" id="XP_040644990.1">
    <property type="nucleotide sequence ID" value="XM_040793023.1"/>
</dbReference>
<dbReference type="Gene3D" id="3.40.525.10">
    <property type="entry name" value="CRAL-TRIO lipid binding domain"/>
    <property type="match status" value="1"/>
</dbReference>
<dbReference type="AlphaFoldDB" id="A0A135LBX3"/>